<dbReference type="AlphaFoldDB" id="A0A2I6S7Z2"/>
<dbReference type="InterPro" id="IPR011711">
    <property type="entry name" value="GntR_C"/>
</dbReference>
<proteinExistence type="predicted"/>
<dbReference type="PRINTS" id="PR00035">
    <property type="entry name" value="HTHGNTR"/>
</dbReference>
<dbReference type="InterPro" id="IPR036390">
    <property type="entry name" value="WH_DNA-bd_sf"/>
</dbReference>
<dbReference type="OrthoDB" id="5343379at2"/>
<dbReference type="PROSITE" id="PS50949">
    <property type="entry name" value="HTH_GNTR"/>
    <property type="match status" value="1"/>
</dbReference>
<dbReference type="Proteomes" id="UP000242205">
    <property type="component" value="Chromosome"/>
</dbReference>
<gene>
    <name evidence="5" type="ORF">C0099_10755</name>
</gene>
<evidence type="ECO:0000313" key="5">
    <source>
        <dbReference type="EMBL" id="AUN95362.1"/>
    </source>
</evidence>
<dbReference type="InterPro" id="IPR000524">
    <property type="entry name" value="Tscrpt_reg_HTH_GntR"/>
</dbReference>
<dbReference type="SMART" id="SM00345">
    <property type="entry name" value="HTH_GNTR"/>
    <property type="match status" value="1"/>
</dbReference>
<evidence type="ECO:0000259" key="4">
    <source>
        <dbReference type="PROSITE" id="PS50949"/>
    </source>
</evidence>
<dbReference type="GO" id="GO:0003700">
    <property type="term" value="F:DNA-binding transcription factor activity"/>
    <property type="evidence" value="ECO:0007669"/>
    <property type="project" value="InterPro"/>
</dbReference>
<dbReference type="PANTHER" id="PTHR43537:SF49">
    <property type="entry name" value="TRANSCRIPTIONAL REGULATORY PROTEIN"/>
    <property type="match status" value="1"/>
</dbReference>
<sequence>MNGPEPHPAATRRSETLRETIEERIATGEYPPAMRLDESELAEEFGVSRTPIREALIQLDSEGLVEMRPRRGAVVVEITPQRLCEMFEVMAELEAMCARVAARRLTPADREQLVAVHEESQRVLDGGDPNAYFYVNERFHQAIYAASHNQFLIDQARSLQRRLRPYRRMQLHVRDRVRASFDEHNAITEAIVAGEGERAAQLLRDHVTVQGERFSDLLVSLSALQDRRPKPRS</sequence>
<reference evidence="5 6" key="1">
    <citation type="submission" date="2018-01" db="EMBL/GenBank/DDBJ databases">
        <authorList>
            <person name="Fu G.-Y."/>
        </authorList>
    </citation>
    <scope>NUCLEOTIDE SEQUENCE [LARGE SCALE GENOMIC DNA]</scope>
    <source>
        <strain evidence="5 6">SY39</strain>
    </source>
</reference>
<dbReference type="Gene3D" id="1.10.10.10">
    <property type="entry name" value="Winged helix-like DNA-binding domain superfamily/Winged helix DNA-binding domain"/>
    <property type="match status" value="1"/>
</dbReference>
<keyword evidence="3" id="KW-0804">Transcription</keyword>
<evidence type="ECO:0000256" key="1">
    <source>
        <dbReference type="ARBA" id="ARBA00023015"/>
    </source>
</evidence>
<keyword evidence="6" id="KW-1185">Reference proteome</keyword>
<keyword evidence="1" id="KW-0805">Transcription regulation</keyword>
<dbReference type="GO" id="GO:0003677">
    <property type="term" value="F:DNA binding"/>
    <property type="evidence" value="ECO:0007669"/>
    <property type="project" value="UniProtKB-KW"/>
</dbReference>
<dbReference type="SUPFAM" id="SSF48008">
    <property type="entry name" value="GntR ligand-binding domain-like"/>
    <property type="match status" value="1"/>
</dbReference>
<accession>A0A2I6S7Z2</accession>
<keyword evidence="2" id="KW-0238">DNA-binding</keyword>
<protein>
    <submittedName>
        <fullName evidence="5">GntR family transcriptional regulator</fullName>
    </submittedName>
</protein>
<evidence type="ECO:0000256" key="3">
    <source>
        <dbReference type="ARBA" id="ARBA00023163"/>
    </source>
</evidence>
<dbReference type="SUPFAM" id="SSF46785">
    <property type="entry name" value="Winged helix' DNA-binding domain"/>
    <property type="match status" value="1"/>
</dbReference>
<dbReference type="SMART" id="SM00895">
    <property type="entry name" value="FCD"/>
    <property type="match status" value="1"/>
</dbReference>
<feature type="domain" description="HTH gntR-type" evidence="4">
    <location>
        <begin position="11"/>
        <end position="78"/>
    </location>
</feature>
<dbReference type="CDD" id="cd07377">
    <property type="entry name" value="WHTH_GntR"/>
    <property type="match status" value="1"/>
</dbReference>
<evidence type="ECO:0000256" key="2">
    <source>
        <dbReference type="ARBA" id="ARBA00023125"/>
    </source>
</evidence>
<dbReference type="InterPro" id="IPR008920">
    <property type="entry name" value="TF_FadR/GntR_C"/>
</dbReference>
<dbReference type="PANTHER" id="PTHR43537">
    <property type="entry name" value="TRANSCRIPTIONAL REGULATOR, GNTR FAMILY"/>
    <property type="match status" value="1"/>
</dbReference>
<dbReference type="EMBL" id="CP025682">
    <property type="protein sequence ID" value="AUN95362.1"/>
    <property type="molecule type" value="Genomic_DNA"/>
</dbReference>
<dbReference type="Pfam" id="PF00392">
    <property type="entry name" value="GntR"/>
    <property type="match status" value="1"/>
</dbReference>
<dbReference type="Gene3D" id="1.20.120.530">
    <property type="entry name" value="GntR ligand-binding domain-like"/>
    <property type="match status" value="1"/>
</dbReference>
<dbReference type="Pfam" id="PF07729">
    <property type="entry name" value="FCD"/>
    <property type="match status" value="1"/>
</dbReference>
<organism evidence="5 6">
    <name type="scientific">Pseudazoarcus pumilus</name>
    <dbReference type="NCBI Taxonomy" id="2067960"/>
    <lineage>
        <taxon>Bacteria</taxon>
        <taxon>Pseudomonadati</taxon>
        <taxon>Pseudomonadota</taxon>
        <taxon>Betaproteobacteria</taxon>
        <taxon>Rhodocyclales</taxon>
        <taxon>Zoogloeaceae</taxon>
        <taxon>Pseudazoarcus</taxon>
    </lineage>
</organism>
<evidence type="ECO:0000313" key="6">
    <source>
        <dbReference type="Proteomes" id="UP000242205"/>
    </source>
</evidence>
<name>A0A2I6S7Z2_9RHOO</name>
<dbReference type="RefSeq" id="WP_102247411.1">
    <property type="nucleotide sequence ID" value="NZ_CP025682.1"/>
</dbReference>
<dbReference type="InterPro" id="IPR036388">
    <property type="entry name" value="WH-like_DNA-bd_sf"/>
</dbReference>
<dbReference type="KEGG" id="atw:C0099_10755"/>